<dbReference type="Proteomes" id="UP000694005">
    <property type="component" value="Chromosome A09"/>
</dbReference>
<accession>A0A397ZVT9</accession>
<dbReference type="Proteomes" id="UP000694005">
    <property type="component" value="Chromosome A03"/>
</dbReference>
<reference evidence="7" key="5">
    <citation type="submission" date="2023-03" db="UniProtKB">
        <authorList>
            <consortium name="EnsemblPlants"/>
        </authorList>
    </citation>
    <scope>IDENTIFICATION</scope>
    <source>
        <strain evidence="7">cv. Chiifu-401-42</strain>
    </source>
</reference>
<dbReference type="EnsemblPlants" id="Bra037269.1">
    <property type="protein sequence ID" value="Bra037269.1-P"/>
    <property type="gene ID" value="Bra037269"/>
</dbReference>
<accession>M4F858</accession>
<evidence type="ECO:0000313" key="4">
    <source>
        <dbReference type="EMBL" id="RID69108.1"/>
    </source>
</evidence>
<dbReference type="Gramene" id="Bra037269.1">
    <property type="protein sequence ID" value="Bra037269.1-P"/>
    <property type="gene ID" value="Bra037269"/>
</dbReference>
<dbReference type="EMBL" id="LS974619">
    <property type="protein sequence ID" value="CAG7879373.1"/>
    <property type="molecule type" value="Genomic_DNA"/>
</dbReference>
<gene>
    <name evidence="6" type="ORF">BRAA03T10050Z</name>
    <name evidence="5" type="ORF">BRAA09T36779Z</name>
    <name evidence="3" type="ORF">BRAPAZ1V2_A03P07160.2</name>
    <name evidence="2" type="ORF">BRAPAZ1V2_A09P11820.2</name>
    <name evidence="4" type="ORF">BRARA_C01224</name>
</gene>
<feature type="region of interest" description="Disordered" evidence="1">
    <location>
        <begin position="46"/>
        <end position="66"/>
    </location>
</feature>
<dbReference type="Gramene" id="A03p07160.2_BraZ1">
    <property type="protein sequence ID" value="A03p07160.2_BraZ1.CDS.1"/>
    <property type="gene ID" value="A03g07160.2_BraZ1"/>
</dbReference>
<keyword evidence="8" id="KW-1185">Reference proteome</keyword>
<sequence length="87" mass="9606">MRRSFLFGKCSGKVLCSCLSDAFHGLTSSDQRKDLYESTAMKEGGATSSFKRDEAGDGVPSGDDPVPLSALRFWNRCHDRGRVSFMH</sequence>
<evidence type="ECO:0000313" key="2">
    <source>
        <dbReference type="EMBL" id="CAG7860715.1"/>
    </source>
</evidence>
<dbReference type="Proteomes" id="UP000264353">
    <property type="component" value="Chromosome A3"/>
</dbReference>
<dbReference type="Gramene" id="A09p11820.2_BraZ1">
    <property type="protein sequence ID" value="A09p11820.2_BraZ1.CDS.1"/>
    <property type="gene ID" value="A09g11820.2_BraZ1"/>
</dbReference>
<organism evidence="4 9">
    <name type="scientific">Brassica campestris</name>
    <name type="common">Field mustard</name>
    <dbReference type="NCBI Taxonomy" id="3711"/>
    <lineage>
        <taxon>Eukaryota</taxon>
        <taxon>Viridiplantae</taxon>
        <taxon>Streptophyta</taxon>
        <taxon>Embryophyta</taxon>
        <taxon>Tracheophyta</taxon>
        <taxon>Spermatophyta</taxon>
        <taxon>Magnoliopsida</taxon>
        <taxon>eudicotyledons</taxon>
        <taxon>Gunneridae</taxon>
        <taxon>Pentapetalae</taxon>
        <taxon>rosids</taxon>
        <taxon>malvids</taxon>
        <taxon>Brassicales</taxon>
        <taxon>Brassicaceae</taxon>
        <taxon>Brassiceae</taxon>
        <taxon>Brassica</taxon>
    </lineage>
</organism>
<dbReference type="AlphaFoldDB" id="A0A397ZVT9"/>
<proteinExistence type="predicted"/>
<reference evidence="8" key="1">
    <citation type="journal article" date="2011" name="Nat. Genet.">
        <title>The genome of the mesopolyploid crop species Brassica rapa.</title>
        <authorList>
            <consortium name="Brassica rapa Genome Sequencing Project Consortium"/>
            <person name="Wang X."/>
            <person name="Wang H."/>
            <person name="Wang J."/>
            <person name="Sun R."/>
            <person name="Wu J."/>
            <person name="Liu S."/>
            <person name="Bai Y."/>
            <person name="Mun J.H."/>
            <person name="Bancroft I."/>
            <person name="Cheng F."/>
            <person name="Huang S."/>
            <person name="Li X."/>
            <person name="Hua W."/>
            <person name="Wang J."/>
            <person name="Wang X."/>
            <person name="Freeling M."/>
            <person name="Pires J.C."/>
            <person name="Paterson A.H."/>
            <person name="Chalhoub B."/>
            <person name="Wang B."/>
            <person name="Hayward A."/>
            <person name="Sharpe A.G."/>
            <person name="Park B.S."/>
            <person name="Weisshaar B."/>
            <person name="Liu B."/>
            <person name="Li B."/>
            <person name="Liu B."/>
            <person name="Tong C."/>
            <person name="Song C."/>
            <person name="Duran C."/>
            <person name="Peng C."/>
            <person name="Geng C."/>
            <person name="Koh C."/>
            <person name="Lin C."/>
            <person name="Edwards D."/>
            <person name="Mu D."/>
            <person name="Shen D."/>
            <person name="Soumpourou E."/>
            <person name="Li F."/>
            <person name="Fraser F."/>
            <person name="Conant G."/>
            <person name="Lassalle G."/>
            <person name="King G.J."/>
            <person name="Bonnema G."/>
            <person name="Tang H."/>
            <person name="Wang H."/>
            <person name="Belcram H."/>
            <person name="Zhou H."/>
            <person name="Hirakawa H."/>
            <person name="Abe H."/>
            <person name="Guo H."/>
            <person name="Wang H."/>
            <person name="Jin H."/>
            <person name="Parkin I.A."/>
            <person name="Batley J."/>
            <person name="Kim J.S."/>
            <person name="Just J."/>
            <person name="Li J."/>
            <person name="Xu J."/>
            <person name="Deng J."/>
            <person name="Kim J.A."/>
            <person name="Li J."/>
            <person name="Yu J."/>
            <person name="Meng J."/>
            <person name="Wang J."/>
            <person name="Min J."/>
            <person name="Poulain J."/>
            <person name="Wang J."/>
            <person name="Hatakeyama K."/>
            <person name="Wu K."/>
            <person name="Wang L."/>
            <person name="Fang L."/>
            <person name="Trick M."/>
            <person name="Links M.G."/>
            <person name="Zhao M."/>
            <person name="Jin M."/>
            <person name="Ramchiary N."/>
            <person name="Drou N."/>
            <person name="Berkman P.J."/>
            <person name="Cai Q."/>
            <person name="Huang Q."/>
            <person name="Li R."/>
            <person name="Tabata S."/>
            <person name="Cheng S."/>
            <person name="Zhang S."/>
            <person name="Zhang S."/>
            <person name="Huang S."/>
            <person name="Sato S."/>
            <person name="Sun S."/>
            <person name="Kwon S.J."/>
            <person name="Choi S.R."/>
            <person name="Lee T.H."/>
            <person name="Fan W."/>
            <person name="Zhao X."/>
            <person name="Tan X."/>
            <person name="Xu X."/>
            <person name="Wang Y."/>
            <person name="Qiu Y."/>
            <person name="Yin Y."/>
            <person name="Li Y."/>
            <person name="Du Y."/>
            <person name="Liao Y."/>
            <person name="Lim Y."/>
            <person name="Narusaka Y."/>
            <person name="Wang Y."/>
            <person name="Wang Z."/>
            <person name="Li Z."/>
            <person name="Wang Z."/>
            <person name="Xiong Z."/>
            <person name="Zhang Z."/>
        </authorList>
    </citation>
    <scope>NUCLEOTIDE SEQUENCE [LARGE SCALE GENOMIC DNA]</scope>
    <source>
        <strain evidence="8">cv. Chiifu-401-42</strain>
    </source>
</reference>
<reference evidence="4 9" key="3">
    <citation type="submission" date="2018-06" db="EMBL/GenBank/DDBJ databases">
        <title>WGS assembly of Brassica rapa FPsc.</title>
        <authorList>
            <person name="Bowman J."/>
            <person name="Kohchi T."/>
            <person name="Yamato K."/>
            <person name="Jenkins J."/>
            <person name="Shu S."/>
            <person name="Ishizaki K."/>
            <person name="Yamaoka S."/>
            <person name="Nishihama R."/>
            <person name="Nakamura Y."/>
            <person name="Berger F."/>
            <person name="Adam C."/>
            <person name="Aki S."/>
            <person name="Althoff F."/>
            <person name="Araki T."/>
            <person name="Arteaga-Vazquez M."/>
            <person name="Balasubrmanian S."/>
            <person name="Bauer D."/>
            <person name="Boehm C."/>
            <person name="Briginshaw L."/>
            <person name="Caballero-Perez J."/>
            <person name="Catarino B."/>
            <person name="Chen F."/>
            <person name="Chiyoda S."/>
            <person name="Chovatia M."/>
            <person name="Davies K."/>
            <person name="Delmans M."/>
            <person name="Demura T."/>
            <person name="Dierschke T."/>
            <person name="Dolan L."/>
            <person name="Dorantes-Acosta A."/>
            <person name="Eklund D."/>
            <person name="Florent S."/>
            <person name="Flores-Sandoval E."/>
            <person name="Fujiyama A."/>
            <person name="Fukuzawa H."/>
            <person name="Galik B."/>
            <person name="Grimanelli D."/>
            <person name="Grimwood J."/>
            <person name="Grossniklaus U."/>
            <person name="Hamada T."/>
            <person name="Haseloff J."/>
            <person name="Hetherington A."/>
            <person name="Higo A."/>
            <person name="Hirakawa Y."/>
            <person name="Hundley H."/>
            <person name="Ikeda Y."/>
            <person name="Inoue K."/>
            <person name="Inoue S."/>
            <person name="Ishida S."/>
            <person name="Jia Q."/>
            <person name="Kakita M."/>
            <person name="Kanazawa T."/>
            <person name="Kawai Y."/>
            <person name="Kawashima T."/>
            <person name="Kennedy M."/>
            <person name="Kinose K."/>
            <person name="Kinoshita T."/>
            <person name="Kohara Y."/>
            <person name="Koide E."/>
            <person name="Komatsu K."/>
            <person name="Kopischke S."/>
            <person name="Kubo M."/>
            <person name="Kyozuka J."/>
            <person name="Lagercrantz U."/>
            <person name="Lin S."/>
            <person name="Lindquist E."/>
            <person name="Lipzen A."/>
            <person name="Lu C."/>
            <person name="Luna E."/>
            <person name="Martienssen R."/>
            <person name="Minamino N."/>
            <person name="Mizutani M."/>
            <person name="Mizutani M."/>
            <person name="Mochizuki N."/>
            <person name="Monte I."/>
            <person name="Mosher R."/>
            <person name="Nagasaki H."/>
            <person name="Nakagami H."/>
            <person name="Naramoto S."/>
            <person name="Nishitani K."/>
            <person name="Ohtani M."/>
            <person name="Okamoto T."/>
            <person name="Okumura M."/>
            <person name="Phillips J."/>
            <person name="Pollak B."/>
            <person name="Reinders A."/>
            <person name="Roevekamp M."/>
            <person name="Sano R."/>
            <person name="Sawa S."/>
            <person name="Schmid M."/>
            <person name="Shirakawa M."/>
            <person name="Solano R."/>
            <person name="Spunde A."/>
            <person name="Suetsugu N."/>
            <person name="Sugano S."/>
            <person name="Sugiyama A."/>
            <person name="Sun R."/>
            <person name="Suzuki Y."/>
            <person name="Takenaka M."/>
            <person name="Takezawa D."/>
            <person name="Tomogane H."/>
            <person name="Tsuzuki M."/>
            <person name="Ueda T."/>
            <person name="Umeda M."/>
            <person name="Ward J."/>
            <person name="Watanabe Y."/>
            <person name="Yazaki K."/>
            <person name="Yokoyama R."/>
            <person name="Yoshitake Y."/>
            <person name="Yotsui I."/>
            <person name="Zachgo S."/>
            <person name="Schmutz J."/>
        </authorList>
    </citation>
    <scope>NUCLEOTIDE SEQUENCE [LARGE SCALE GENOMIC DNA]</scope>
    <source>
        <strain evidence="9">cv. B-3</strain>
    </source>
</reference>
<evidence type="ECO:0000313" key="7">
    <source>
        <dbReference type="EnsemblPlants" id="Bra037269.1-P"/>
    </source>
</evidence>
<dbReference type="Proteomes" id="UP000011750">
    <property type="component" value="Chromosome A09"/>
</dbReference>
<dbReference type="EMBL" id="CM010630">
    <property type="protein sequence ID" value="RID69108.1"/>
    <property type="molecule type" value="Genomic_DNA"/>
</dbReference>
<evidence type="ECO:0000313" key="6">
    <source>
        <dbReference type="EMBL" id="VDC78832.1"/>
    </source>
</evidence>
<dbReference type="EMBL" id="LR031572">
    <property type="protein sequence ID" value="VDC78832.1"/>
    <property type="molecule type" value="Genomic_DNA"/>
</dbReference>
<reference evidence="2 10" key="4">
    <citation type="submission" date="2021-07" db="EMBL/GenBank/DDBJ databases">
        <authorList>
            <consortium name="Genoscope - CEA"/>
            <person name="William W."/>
        </authorList>
    </citation>
    <scope>NUCLEOTIDE SEQUENCE [LARGE SCALE GENOMIC DNA]</scope>
</reference>
<evidence type="ECO:0000313" key="9">
    <source>
        <dbReference type="Proteomes" id="UP000264353"/>
    </source>
</evidence>
<name>A0A397ZVT9_BRACM</name>
<dbReference type="EMBL" id="LR031568">
    <property type="protein sequence ID" value="VDC59168.1"/>
    <property type="molecule type" value="Genomic_DNA"/>
</dbReference>
<evidence type="ECO:0000256" key="1">
    <source>
        <dbReference type="SAM" id="MobiDB-lite"/>
    </source>
</evidence>
<dbReference type="EMBL" id="LS974625">
    <property type="protein sequence ID" value="CAG7860715.1"/>
    <property type="molecule type" value="Genomic_DNA"/>
</dbReference>
<dbReference type="HOGENOM" id="CLU_2486536_0_0_1"/>
<reference evidence="8" key="2">
    <citation type="journal article" date="2018" name="Hortic Res">
        <title>Improved Brassica rapa reference genome by single-molecule sequencing and chromosome conformation capture technologies.</title>
        <authorList>
            <person name="Zhang L."/>
            <person name="Cai X."/>
            <person name="Wu J."/>
            <person name="Liu M."/>
            <person name="Grob S."/>
            <person name="Cheng F."/>
            <person name="Liang J."/>
            <person name="Cai C."/>
            <person name="Liu Z."/>
            <person name="Liu B."/>
            <person name="Wang F."/>
            <person name="Li S."/>
            <person name="Liu F."/>
            <person name="Li X."/>
            <person name="Cheng L."/>
            <person name="Yang W."/>
            <person name="Li M.H."/>
            <person name="Grossniklaus U."/>
            <person name="Zheng H."/>
            <person name="Wang X."/>
        </authorList>
    </citation>
    <scope>NUCLEOTIDE SEQUENCE [LARGE SCALE GENOMIC DNA]</scope>
    <source>
        <strain evidence="8">cv. Chiifu-401-42</strain>
    </source>
</reference>
<protein>
    <submittedName>
        <fullName evidence="4 7">Uncharacterized protein</fullName>
    </submittedName>
</protein>
<evidence type="ECO:0000313" key="3">
    <source>
        <dbReference type="EMBL" id="CAG7879373.1"/>
    </source>
</evidence>
<evidence type="ECO:0000313" key="5">
    <source>
        <dbReference type="EMBL" id="VDC59168.1"/>
    </source>
</evidence>
<evidence type="ECO:0000313" key="10">
    <source>
        <dbReference type="Proteomes" id="UP000694005"/>
    </source>
</evidence>
<evidence type="ECO:0000313" key="8">
    <source>
        <dbReference type="Proteomes" id="UP000011750"/>
    </source>
</evidence>